<accession>A0A0D0C3W0</accession>
<dbReference type="Proteomes" id="UP000053593">
    <property type="component" value="Unassembled WGS sequence"/>
</dbReference>
<organism evidence="1 2">
    <name type="scientific">Collybiopsis luxurians FD-317 M1</name>
    <dbReference type="NCBI Taxonomy" id="944289"/>
    <lineage>
        <taxon>Eukaryota</taxon>
        <taxon>Fungi</taxon>
        <taxon>Dikarya</taxon>
        <taxon>Basidiomycota</taxon>
        <taxon>Agaricomycotina</taxon>
        <taxon>Agaricomycetes</taxon>
        <taxon>Agaricomycetidae</taxon>
        <taxon>Agaricales</taxon>
        <taxon>Marasmiineae</taxon>
        <taxon>Omphalotaceae</taxon>
        <taxon>Collybiopsis</taxon>
        <taxon>Collybiopsis luxurians</taxon>
    </lineage>
</organism>
<dbReference type="HOGENOM" id="CLU_144936_0_0_1"/>
<evidence type="ECO:0000313" key="2">
    <source>
        <dbReference type="Proteomes" id="UP000053593"/>
    </source>
</evidence>
<dbReference type="EMBL" id="KN834766">
    <property type="protein sequence ID" value="KIK62851.1"/>
    <property type="molecule type" value="Genomic_DNA"/>
</dbReference>
<reference evidence="1 2" key="1">
    <citation type="submission" date="2014-04" db="EMBL/GenBank/DDBJ databases">
        <title>Evolutionary Origins and Diversification of the Mycorrhizal Mutualists.</title>
        <authorList>
            <consortium name="DOE Joint Genome Institute"/>
            <consortium name="Mycorrhizal Genomics Consortium"/>
            <person name="Kohler A."/>
            <person name="Kuo A."/>
            <person name="Nagy L.G."/>
            <person name="Floudas D."/>
            <person name="Copeland A."/>
            <person name="Barry K.W."/>
            <person name="Cichocki N."/>
            <person name="Veneault-Fourrey C."/>
            <person name="LaButti K."/>
            <person name="Lindquist E.A."/>
            <person name="Lipzen A."/>
            <person name="Lundell T."/>
            <person name="Morin E."/>
            <person name="Murat C."/>
            <person name="Riley R."/>
            <person name="Ohm R."/>
            <person name="Sun H."/>
            <person name="Tunlid A."/>
            <person name="Henrissat B."/>
            <person name="Grigoriev I.V."/>
            <person name="Hibbett D.S."/>
            <person name="Martin F."/>
        </authorList>
    </citation>
    <scope>NUCLEOTIDE SEQUENCE [LARGE SCALE GENOMIC DNA]</scope>
    <source>
        <strain evidence="1 2">FD-317 M1</strain>
    </source>
</reference>
<proteinExistence type="predicted"/>
<evidence type="ECO:0000313" key="1">
    <source>
        <dbReference type="EMBL" id="KIK62851.1"/>
    </source>
</evidence>
<keyword evidence="2" id="KW-1185">Reference proteome</keyword>
<protein>
    <submittedName>
        <fullName evidence="1">Uncharacterized protein</fullName>
    </submittedName>
</protein>
<gene>
    <name evidence="1" type="ORF">GYMLUDRAFT_72561</name>
</gene>
<sequence>MPNQLWSIDNIQTTQANPTLTQVELKNQEILRKIVALHPGNSVLDITSFAFIDAAEDLLNEVTTSSSPLSTFQPDIPENKADISLLLRNMENVEDVLYQALAQKKRTR</sequence>
<dbReference type="AlphaFoldDB" id="A0A0D0C3W0"/>
<name>A0A0D0C3W0_9AGAR</name>